<dbReference type="InterPro" id="IPR021903">
    <property type="entry name" value="DUF3515"/>
</dbReference>
<evidence type="ECO:0000256" key="1">
    <source>
        <dbReference type="SAM" id="MobiDB-lite"/>
    </source>
</evidence>
<reference evidence="2 3" key="1">
    <citation type="submission" date="2019-03" db="EMBL/GenBank/DDBJ databases">
        <title>Genome Sequencing and Assembly of Various Microbes Isolated from Alder Root Nodule.</title>
        <authorList>
            <person name="Swanson E."/>
            <person name="Sevigny J.L."/>
            <person name="Pesce C."/>
            <person name="Davis I."/>
            <person name="Kleiner V."/>
            <person name="Tisa L."/>
        </authorList>
    </citation>
    <scope>NUCLEOTIDE SEQUENCE [LARGE SCALE GENOMIC DNA]</scope>
    <source>
        <strain evidence="2 3">4R-31</strain>
    </source>
</reference>
<sequence length="156" mass="16125">MGAAALTSAVVLTGCGSTVTVDPAPDAANPDCAPVMLAMPDEVSGMEQRETSSQGTTAYGDPSAMIVRCGVEEPGPTTEPCTDVSGVDWLISQVPGQENQWRAVTYGRSPAVEVLFDGQRVPSSTALVDTGSAVQSIPQERTCESVADVKKEPAQP</sequence>
<dbReference type="EMBL" id="SPNK01000001">
    <property type="protein sequence ID" value="TFI03395.1"/>
    <property type="molecule type" value="Genomic_DNA"/>
</dbReference>
<dbReference type="Pfam" id="PF12028">
    <property type="entry name" value="DUF3515"/>
    <property type="match status" value="1"/>
</dbReference>
<comment type="caution">
    <text evidence="2">The sequence shown here is derived from an EMBL/GenBank/DDBJ whole genome shotgun (WGS) entry which is preliminary data.</text>
</comment>
<keyword evidence="3" id="KW-1185">Reference proteome</keyword>
<evidence type="ECO:0000313" key="3">
    <source>
        <dbReference type="Proteomes" id="UP000298017"/>
    </source>
</evidence>
<protein>
    <submittedName>
        <fullName evidence="2">DUF3515 domain-containing protein</fullName>
    </submittedName>
</protein>
<evidence type="ECO:0000313" key="2">
    <source>
        <dbReference type="EMBL" id="TFI03395.1"/>
    </source>
</evidence>
<dbReference type="Proteomes" id="UP000298017">
    <property type="component" value="Unassembled WGS sequence"/>
</dbReference>
<name>A0AAX2SGJ2_KOCRH</name>
<dbReference type="AlphaFoldDB" id="A0AAX2SGJ2"/>
<feature type="region of interest" description="Disordered" evidence="1">
    <location>
        <begin position="137"/>
        <end position="156"/>
    </location>
</feature>
<gene>
    <name evidence="2" type="ORF">E4P33_02280</name>
</gene>
<accession>A0AAX2SGJ2</accession>
<feature type="compositionally biased region" description="Basic and acidic residues" evidence="1">
    <location>
        <begin position="141"/>
        <end position="156"/>
    </location>
</feature>
<proteinExistence type="predicted"/>
<organism evidence="2 3">
    <name type="scientific">Kocuria rhizophila</name>
    <dbReference type="NCBI Taxonomy" id="72000"/>
    <lineage>
        <taxon>Bacteria</taxon>
        <taxon>Bacillati</taxon>
        <taxon>Actinomycetota</taxon>
        <taxon>Actinomycetes</taxon>
        <taxon>Micrococcales</taxon>
        <taxon>Micrococcaceae</taxon>
        <taxon>Kocuria</taxon>
    </lineage>
</organism>